<keyword evidence="3" id="KW-1185">Reference proteome</keyword>
<dbReference type="EMBL" id="JAFFGZ010000001">
    <property type="protein sequence ID" value="KAK4648949.1"/>
    <property type="molecule type" value="Genomic_DNA"/>
</dbReference>
<evidence type="ECO:0000313" key="3">
    <source>
        <dbReference type="Proteomes" id="UP001322138"/>
    </source>
</evidence>
<protein>
    <submittedName>
        <fullName evidence="2">Uncharacterized protein</fullName>
    </submittedName>
</protein>
<proteinExistence type="predicted"/>
<gene>
    <name evidence="2" type="ORF">QC761_114690</name>
</gene>
<dbReference type="GeneID" id="87894228"/>
<feature type="signal peptide" evidence="1">
    <location>
        <begin position="1"/>
        <end position="19"/>
    </location>
</feature>
<accession>A0ABR0FZQ1</accession>
<reference evidence="2 3" key="1">
    <citation type="journal article" date="2023" name="bioRxiv">
        <title>High-quality genome assemblies of four members of thePodospora anserinaspecies complex.</title>
        <authorList>
            <person name="Ament-Velasquez S.L."/>
            <person name="Vogan A.A."/>
            <person name="Wallerman O."/>
            <person name="Hartmann F."/>
            <person name="Gautier V."/>
            <person name="Silar P."/>
            <person name="Giraud T."/>
            <person name="Johannesson H."/>
        </authorList>
    </citation>
    <scope>NUCLEOTIDE SEQUENCE [LARGE SCALE GENOMIC DNA]</scope>
    <source>
        <strain evidence="2 3">CBS 112042</strain>
    </source>
</reference>
<sequence length="161" mass="17415">MKVTSLAAALAATLSVAIAEMAATQEMAAAQADWPEWPNWEDLDWTLEEVSPLVVGKGKGGKGQDIVEISIIDPTIEILPFGKGKGKGWGKGNSNKPAPLPQGFKCKPGSYACEWSERKGSGWKVCNVLGEWVYGGSCGKRERCEFNLANKSPYCLPYSYL</sequence>
<organism evidence="2 3">
    <name type="scientific">Podospora bellae-mahoneyi</name>
    <dbReference type="NCBI Taxonomy" id="2093777"/>
    <lineage>
        <taxon>Eukaryota</taxon>
        <taxon>Fungi</taxon>
        <taxon>Dikarya</taxon>
        <taxon>Ascomycota</taxon>
        <taxon>Pezizomycotina</taxon>
        <taxon>Sordariomycetes</taxon>
        <taxon>Sordariomycetidae</taxon>
        <taxon>Sordariales</taxon>
        <taxon>Podosporaceae</taxon>
        <taxon>Podospora</taxon>
    </lineage>
</organism>
<keyword evidence="1" id="KW-0732">Signal</keyword>
<evidence type="ECO:0000256" key="1">
    <source>
        <dbReference type="SAM" id="SignalP"/>
    </source>
</evidence>
<comment type="caution">
    <text evidence="2">The sequence shown here is derived from an EMBL/GenBank/DDBJ whole genome shotgun (WGS) entry which is preliminary data.</text>
</comment>
<feature type="chain" id="PRO_5046538796" evidence="1">
    <location>
        <begin position="20"/>
        <end position="161"/>
    </location>
</feature>
<evidence type="ECO:0000313" key="2">
    <source>
        <dbReference type="EMBL" id="KAK4648949.1"/>
    </source>
</evidence>
<name>A0ABR0FZQ1_9PEZI</name>
<dbReference type="RefSeq" id="XP_062737924.1">
    <property type="nucleotide sequence ID" value="XM_062874746.1"/>
</dbReference>
<dbReference type="Proteomes" id="UP001322138">
    <property type="component" value="Unassembled WGS sequence"/>
</dbReference>